<evidence type="ECO:0000313" key="1">
    <source>
        <dbReference type="EMBL" id="AJD25270.1"/>
    </source>
</evidence>
<dbReference type="AlphaFoldDB" id="A0A0C4W9Q2"/>
<accession>A0A0C4W9Q2</accession>
<organism evidence="1">
    <name type="scientific">Plectreurys tristis</name>
    <name type="common">Spider</name>
    <name type="synonym">Plectreurys bispinosus</name>
    <dbReference type="NCBI Taxonomy" id="33319"/>
    <lineage>
        <taxon>Eukaryota</taxon>
        <taxon>Metazoa</taxon>
        <taxon>Ecdysozoa</taxon>
        <taxon>Arthropoda</taxon>
        <taxon>Chelicerata</taxon>
        <taxon>Arachnida</taxon>
        <taxon>Araneae</taxon>
        <taxon>Araneomorphae</taxon>
        <taxon>Haplogynae</taxon>
        <taxon>Pholcoidea</taxon>
        <taxon>Plectreuridae</taxon>
        <taxon>Plectreurys</taxon>
    </lineage>
</organism>
<proteinExistence type="predicted"/>
<protein>
    <submittedName>
        <fullName evidence="1">Clone 638B transcribed RNA sequence</fullName>
    </submittedName>
</protein>
<reference evidence="1" key="1">
    <citation type="journal article" date="2014" name="J. Venom Res.">
        <title>Plectreurys tristis venome: A proteomic and transcriptomic analysis.</title>
        <authorList>
            <person name="Zobel-Thropp P.A."/>
            <person name="Thomas E.Z."/>
            <person name="David C.L."/>
            <person name="Breci L.A."/>
            <person name="Binford G.J."/>
        </authorList>
    </citation>
    <scope>NUCLEOTIDE SEQUENCE</scope>
    <source>
        <tissue evidence="1">Venom gland</tissue>
    </source>
</reference>
<sequence length="46" mass="5516">MKNASVHKNFLRLTKMLHRESRHKCLHKKSSSYNFSTRVKNFAKKP</sequence>
<name>A0A0C4W9Q2_PLETR</name>
<dbReference type="EMBL" id="KJ124607">
    <property type="protein sequence ID" value="AJD25270.1"/>
    <property type="molecule type" value="Transcribed_RNA"/>
</dbReference>